<sequence length="437" mass="46185">MSRPAPAGQAYVPPHLRGRPAAPPPPHSSCGCAPSARVLSTPPPPPQACRCSPNSGVFAAAHAQPLRAAEPLLGGVAQFCAAFYHIEPTAEAGLAELCLARRQGLGACARKSVACVARLQRRAEGGAWEDVYTCRYSNCFRGGSRSNVHSEAFLAEDGAMERAVRGLAARGGRLVLYLTYQPCHHSGGHSSGTMGRTTSCTRLLMRYAERLLAPHDVSLHVRVPYIYRAHWQPGLFPPKYEPVVASAVEGLQLLASTKGIEISAVDDDDWAYLAQLCAPEVRSTFTTAAGRGALDEKATGIPAALGPRERSLFTPEVCRQRAKLDAFVATTLRRICYPSNGDDPAADASEAAACPPRTAAHEVPAGGLSSTCRSIKDSSPQLDPRASDFLAVECDAAQDEVQPAEEEPAGTLPEVQINGESLDEMSIASPATGQAVS</sequence>
<feature type="region of interest" description="Disordered" evidence="1">
    <location>
        <begin position="1"/>
        <end position="27"/>
    </location>
</feature>
<feature type="compositionally biased region" description="Polar residues" evidence="1">
    <location>
        <begin position="368"/>
        <end position="381"/>
    </location>
</feature>
<name>A0AB34JZE0_PRYPA</name>
<dbReference type="PROSITE" id="PS51257">
    <property type="entry name" value="PROKAR_LIPOPROTEIN"/>
    <property type="match status" value="1"/>
</dbReference>
<proteinExistence type="predicted"/>
<evidence type="ECO:0000313" key="2">
    <source>
        <dbReference type="EMBL" id="KAL1526477.1"/>
    </source>
</evidence>
<reference evidence="2 3" key="1">
    <citation type="journal article" date="2024" name="Science">
        <title>Giant polyketide synthase enzymes in the biosynthesis of giant marine polyether toxins.</title>
        <authorList>
            <person name="Fallon T.R."/>
            <person name="Shende V.V."/>
            <person name="Wierzbicki I.H."/>
            <person name="Pendleton A.L."/>
            <person name="Watervoot N.F."/>
            <person name="Auber R.P."/>
            <person name="Gonzalez D.J."/>
            <person name="Wisecaver J.H."/>
            <person name="Moore B.S."/>
        </authorList>
    </citation>
    <scope>NUCLEOTIDE SEQUENCE [LARGE SCALE GENOMIC DNA]</scope>
    <source>
        <strain evidence="2 3">12B1</strain>
    </source>
</reference>
<gene>
    <name evidence="2" type="ORF">AB1Y20_015187</name>
</gene>
<dbReference type="AlphaFoldDB" id="A0AB34JZE0"/>
<organism evidence="2 3">
    <name type="scientific">Prymnesium parvum</name>
    <name type="common">Toxic golden alga</name>
    <dbReference type="NCBI Taxonomy" id="97485"/>
    <lineage>
        <taxon>Eukaryota</taxon>
        <taxon>Haptista</taxon>
        <taxon>Haptophyta</taxon>
        <taxon>Prymnesiophyceae</taxon>
        <taxon>Prymnesiales</taxon>
        <taxon>Prymnesiaceae</taxon>
        <taxon>Prymnesium</taxon>
    </lineage>
</organism>
<evidence type="ECO:0008006" key="4">
    <source>
        <dbReference type="Google" id="ProtNLM"/>
    </source>
</evidence>
<comment type="caution">
    <text evidence="2">The sequence shown here is derived from an EMBL/GenBank/DDBJ whole genome shotgun (WGS) entry which is preliminary data.</text>
</comment>
<feature type="region of interest" description="Disordered" evidence="1">
    <location>
        <begin position="362"/>
        <end position="387"/>
    </location>
</feature>
<dbReference type="Proteomes" id="UP001515480">
    <property type="component" value="Unassembled WGS sequence"/>
</dbReference>
<protein>
    <recommendedName>
        <fullName evidence="4">APOBEC-like N-terminal domain-containing protein</fullName>
    </recommendedName>
</protein>
<evidence type="ECO:0000313" key="3">
    <source>
        <dbReference type="Proteomes" id="UP001515480"/>
    </source>
</evidence>
<keyword evidence="3" id="KW-1185">Reference proteome</keyword>
<dbReference type="EMBL" id="JBGBPQ010000003">
    <property type="protein sequence ID" value="KAL1526477.1"/>
    <property type="molecule type" value="Genomic_DNA"/>
</dbReference>
<dbReference type="Gene3D" id="3.40.140.10">
    <property type="entry name" value="Cytidine Deaminase, domain 2"/>
    <property type="match status" value="1"/>
</dbReference>
<evidence type="ECO:0000256" key="1">
    <source>
        <dbReference type="SAM" id="MobiDB-lite"/>
    </source>
</evidence>
<accession>A0AB34JZE0</accession>